<name>A0A0B1P1Q2_UNCNE</name>
<protein>
    <submittedName>
        <fullName evidence="2">Putative tyrosine phosphatase protein</fullName>
    </submittedName>
</protein>
<accession>A0A0B1P1Q2</accession>
<dbReference type="PANTHER" id="PTHR28158">
    <property type="entry name" value="37S RIBOSOMAL PROTEIN S35, MITOCHONDRIAL"/>
    <property type="match status" value="1"/>
</dbReference>
<dbReference type="STRING" id="52586.A0A0B1P1Q2"/>
<dbReference type="InterPro" id="IPR021036">
    <property type="entry name" value="Ribosomal_mS45"/>
</dbReference>
<proteinExistence type="predicted"/>
<dbReference type="HOGENOM" id="CLU_049223_1_0_1"/>
<dbReference type="Proteomes" id="UP000030854">
    <property type="component" value="Unassembled WGS sequence"/>
</dbReference>
<evidence type="ECO:0000313" key="3">
    <source>
        <dbReference type="Proteomes" id="UP000030854"/>
    </source>
</evidence>
<dbReference type="GO" id="GO:0032543">
    <property type="term" value="P:mitochondrial translation"/>
    <property type="evidence" value="ECO:0007669"/>
    <property type="project" value="TreeGrafter"/>
</dbReference>
<evidence type="ECO:0000313" key="2">
    <source>
        <dbReference type="EMBL" id="KHJ30791.1"/>
    </source>
</evidence>
<comment type="caution">
    <text evidence="2">The sequence shown here is derived from an EMBL/GenBank/DDBJ whole genome shotgun (WGS) entry which is preliminary data.</text>
</comment>
<evidence type="ECO:0000256" key="1">
    <source>
        <dbReference type="SAM" id="Coils"/>
    </source>
</evidence>
<reference evidence="2 3" key="1">
    <citation type="journal article" date="2014" name="BMC Genomics">
        <title>Adaptive genomic structural variation in the grape powdery mildew pathogen, Erysiphe necator.</title>
        <authorList>
            <person name="Jones L."/>
            <person name="Riaz S."/>
            <person name="Morales-Cruz A."/>
            <person name="Amrine K.C."/>
            <person name="McGuire B."/>
            <person name="Gubler W.D."/>
            <person name="Walker M.A."/>
            <person name="Cantu D."/>
        </authorList>
    </citation>
    <scope>NUCLEOTIDE SEQUENCE [LARGE SCALE GENOMIC DNA]</scope>
    <source>
        <strain evidence="3">c</strain>
    </source>
</reference>
<dbReference type="GO" id="GO:0003735">
    <property type="term" value="F:structural constituent of ribosome"/>
    <property type="evidence" value="ECO:0007669"/>
    <property type="project" value="TreeGrafter"/>
</dbReference>
<dbReference type="Pfam" id="PF12298">
    <property type="entry name" value="Bot1p"/>
    <property type="match status" value="2"/>
</dbReference>
<keyword evidence="3" id="KW-1185">Reference proteome</keyword>
<dbReference type="EMBL" id="JNVN01003614">
    <property type="protein sequence ID" value="KHJ30791.1"/>
    <property type="molecule type" value="Genomic_DNA"/>
</dbReference>
<organism evidence="2 3">
    <name type="scientific">Uncinula necator</name>
    <name type="common">Grape powdery mildew</name>
    <dbReference type="NCBI Taxonomy" id="52586"/>
    <lineage>
        <taxon>Eukaryota</taxon>
        <taxon>Fungi</taxon>
        <taxon>Dikarya</taxon>
        <taxon>Ascomycota</taxon>
        <taxon>Pezizomycotina</taxon>
        <taxon>Leotiomycetes</taxon>
        <taxon>Erysiphales</taxon>
        <taxon>Erysiphaceae</taxon>
        <taxon>Erysiphe</taxon>
    </lineage>
</organism>
<feature type="coiled-coil region" evidence="1">
    <location>
        <begin position="352"/>
        <end position="385"/>
    </location>
</feature>
<dbReference type="PANTHER" id="PTHR28158:SF1">
    <property type="entry name" value="SMALL RIBOSOMAL SUBUNIT PROTEIN MS45"/>
    <property type="match status" value="1"/>
</dbReference>
<dbReference type="AlphaFoldDB" id="A0A0B1P1Q2"/>
<gene>
    <name evidence="2" type="ORF">EV44_g4680</name>
</gene>
<keyword evidence="1" id="KW-0175">Coiled coil</keyword>
<sequence>MSVPPLWVSRPSIITSSKIIMLPQNNSRFFSTNMQLNRQVRMRREMFKWINRVGKNLKDPLHNSTNYLSAYSVSGNLRGVEERTVEHLRKVEEIKTLIKERPDIKEEKQIELNRLEEQYSLESKILPAPTRRDMMPFPANKDFISEPVLGPWLQNEIWADVMNRGLTVREVSSLRGVEMGRVAAVVRLLEVEKSWKEKGKEIADSYAETLVDMLPYTGKTALLNWSDEDEQALNDAKLDAKMKAQREVKEREDENIKRKTASLPPLPPAQPKIPDEIDLKRNIIENRRRSPHESINDLPVLKITGAQLWLPVSESRRFTRADAAKAFDSNLQPADKRVPHPELTQMHKEYLAGKTLEERAILQDQRAELERRKILQRRANEMKRENSIKKVTNKRGIIFRFHEINVNSIEKDGRGTKGVGCRYGVPSMDRSKGDVKIPQHALVPPRHMPVYKYRNFQRA</sequence>
<dbReference type="GO" id="GO:0005763">
    <property type="term" value="C:mitochondrial small ribosomal subunit"/>
    <property type="evidence" value="ECO:0007669"/>
    <property type="project" value="TreeGrafter"/>
</dbReference>
<dbReference type="OMA" id="KGTGWRY"/>